<keyword evidence="10" id="KW-0966">Cell projection</keyword>
<reference evidence="10" key="1">
    <citation type="journal article" date="2013" name="Extremophiles">
        <title>Proteinivorax tanatarense gen. nov., sp. nov., an anaerobic, haloalkaliphilic, proteolytic bacterium isolated from a decaying algal bloom, and proposal of Proteinivoraceae fam. nov.</title>
        <authorList>
            <person name="Kevbrin V."/>
            <person name="Boltyanskaya Y."/>
            <person name="Zhilina T."/>
            <person name="Kolganova T."/>
            <person name="Lavrentjeva E."/>
            <person name="Kuznetsov B."/>
        </authorList>
    </citation>
    <scope>NUCLEOTIDE SEQUENCE</scope>
    <source>
        <strain evidence="10">Z-910T</strain>
    </source>
</reference>
<dbReference type="EMBL" id="CP158367">
    <property type="protein sequence ID" value="XBX76228.1"/>
    <property type="molecule type" value="Genomic_DNA"/>
</dbReference>
<dbReference type="PRINTS" id="PR00956">
    <property type="entry name" value="FLGMOTORFLIN"/>
</dbReference>
<dbReference type="Gene3D" id="2.30.330.10">
    <property type="entry name" value="SpoA-like"/>
    <property type="match status" value="1"/>
</dbReference>
<dbReference type="Gene3D" id="3.40.1550.10">
    <property type="entry name" value="CheC-like"/>
    <property type="match status" value="1"/>
</dbReference>
<feature type="domain" description="CheC-like protein" evidence="9">
    <location>
        <begin position="126"/>
        <end position="161"/>
    </location>
</feature>
<comment type="subcellular location">
    <subcellularLocation>
        <location evidence="1">Cell membrane</location>
        <topology evidence="1">Peripheral membrane protein</topology>
        <orientation evidence="1">Cytoplasmic side</orientation>
    </subcellularLocation>
</comment>
<reference evidence="10" key="2">
    <citation type="submission" date="2024-06" db="EMBL/GenBank/DDBJ databases">
        <authorList>
            <person name="Petrova K.O."/>
            <person name="Toshchakov S.V."/>
            <person name="Boltjanskaja Y.V."/>
            <person name="Kevbrin V."/>
        </authorList>
    </citation>
    <scope>NUCLEOTIDE SEQUENCE</scope>
    <source>
        <strain evidence="10">Z-910T</strain>
    </source>
</reference>
<keyword evidence="6" id="KW-0472">Membrane</keyword>
<keyword evidence="4" id="KW-0145">Chemotaxis</keyword>
<dbReference type="InterPro" id="IPR036429">
    <property type="entry name" value="SpoA-like_sf"/>
</dbReference>
<dbReference type="Pfam" id="PF04509">
    <property type="entry name" value="CheC"/>
    <property type="match status" value="2"/>
</dbReference>
<proteinExistence type="inferred from homology"/>
<dbReference type="Pfam" id="PF01052">
    <property type="entry name" value="FliMN_C"/>
    <property type="match status" value="1"/>
</dbReference>
<dbReference type="SUPFAM" id="SSF101801">
    <property type="entry name" value="Surface presentation of antigens (SPOA)"/>
    <property type="match status" value="1"/>
</dbReference>
<feature type="compositionally biased region" description="Basic and acidic residues" evidence="7">
    <location>
        <begin position="245"/>
        <end position="261"/>
    </location>
</feature>
<dbReference type="PANTHER" id="PTHR43484">
    <property type="match status" value="1"/>
</dbReference>
<evidence type="ECO:0000256" key="4">
    <source>
        <dbReference type="ARBA" id="ARBA00022500"/>
    </source>
</evidence>
<name>A0AAU7VR05_9FIRM</name>
<evidence type="ECO:0000256" key="1">
    <source>
        <dbReference type="ARBA" id="ARBA00004413"/>
    </source>
</evidence>
<organism evidence="10">
    <name type="scientific">Proteinivorax tanatarense</name>
    <dbReference type="NCBI Taxonomy" id="1260629"/>
    <lineage>
        <taxon>Bacteria</taxon>
        <taxon>Bacillati</taxon>
        <taxon>Bacillota</taxon>
        <taxon>Clostridia</taxon>
        <taxon>Eubacteriales</taxon>
        <taxon>Proteinivoracaceae</taxon>
        <taxon>Proteinivorax</taxon>
    </lineage>
</organism>
<dbReference type="RefSeq" id="WP_350344962.1">
    <property type="nucleotide sequence ID" value="NZ_CP158367.1"/>
</dbReference>
<sequence length="371" mass="40618">MSDALSQEEIDALLSSGTEDDGTVEIKPWERDAIGEIGNISLGAAATSLSSLINQKVQITTPYVELTTKKKIAEDHPKPCITTEVNYTEGLEGVNVLIIEQRDASIIADLMLGGDGQNIKDEISEMELSAVSEAMNQMMGGSATSMSTMFGKTINISPPKTEKLDLSEENINGALSSEDKVVKVAFRMVIGDLIDSVIMQLIPLDFFDELISNLSSEEQDDQQSDDTQTSTPPQTEENKEEEVEDTMKPKKDSEFALPEDKPQKTVDYQKVDFSDLESQQPSSKEAKNIDLIMDVPLEITVELGRTKKKIKDILSLGSGSIIELEKMAGEDVDILANGKVIATGEVVVINENFGVRVTNIITPMERVKKLQ</sequence>
<dbReference type="GO" id="GO:0009425">
    <property type="term" value="C:bacterial-type flagellum basal body"/>
    <property type="evidence" value="ECO:0007669"/>
    <property type="project" value="InterPro"/>
</dbReference>
<evidence type="ECO:0000313" key="10">
    <source>
        <dbReference type="EMBL" id="XBX76228.1"/>
    </source>
</evidence>
<dbReference type="InterPro" id="IPR007597">
    <property type="entry name" value="CheC"/>
</dbReference>
<feature type="region of interest" description="Disordered" evidence="7">
    <location>
        <begin position="216"/>
        <end position="261"/>
    </location>
</feature>
<evidence type="ECO:0000259" key="9">
    <source>
        <dbReference type="Pfam" id="PF04509"/>
    </source>
</evidence>
<accession>A0AAU7VR05</accession>
<dbReference type="CDD" id="cd17907">
    <property type="entry name" value="FliY_FliN-Y"/>
    <property type="match status" value="1"/>
</dbReference>
<dbReference type="PANTHER" id="PTHR43484:SF1">
    <property type="entry name" value="FLAGELLAR MOTOR SWITCH PROTEIN FLIN"/>
    <property type="match status" value="1"/>
</dbReference>
<dbReference type="GO" id="GO:0016787">
    <property type="term" value="F:hydrolase activity"/>
    <property type="evidence" value="ECO:0007669"/>
    <property type="project" value="InterPro"/>
</dbReference>
<evidence type="ECO:0000256" key="2">
    <source>
        <dbReference type="ARBA" id="ARBA00009226"/>
    </source>
</evidence>
<keyword evidence="10" id="KW-0969">Cilium</keyword>
<dbReference type="InterPro" id="IPR001172">
    <property type="entry name" value="FliN_T3SS_HrcQb"/>
</dbReference>
<dbReference type="InterPro" id="IPR028976">
    <property type="entry name" value="CheC-like_sf"/>
</dbReference>
<evidence type="ECO:0000256" key="3">
    <source>
        <dbReference type="ARBA" id="ARBA00022475"/>
    </source>
</evidence>
<evidence type="ECO:0000256" key="6">
    <source>
        <dbReference type="ARBA" id="ARBA00023136"/>
    </source>
</evidence>
<protein>
    <submittedName>
        <fullName evidence="10">Flagellar motor switch phosphatase FliY</fullName>
    </submittedName>
</protein>
<feature type="domain" description="Flagellar motor switch protein FliN-like C-terminal" evidence="8">
    <location>
        <begin position="291"/>
        <end position="361"/>
    </location>
</feature>
<dbReference type="NCBIfam" id="TIGR02480">
    <property type="entry name" value="fliN"/>
    <property type="match status" value="1"/>
</dbReference>
<evidence type="ECO:0000256" key="7">
    <source>
        <dbReference type="SAM" id="MobiDB-lite"/>
    </source>
</evidence>
<evidence type="ECO:0000256" key="5">
    <source>
        <dbReference type="ARBA" id="ARBA00022779"/>
    </source>
</evidence>
<dbReference type="InterPro" id="IPR051469">
    <property type="entry name" value="FliN/MopA/SpaO"/>
</dbReference>
<keyword evidence="5" id="KW-0283">Flagellar rotation</keyword>
<dbReference type="GO" id="GO:0005886">
    <property type="term" value="C:plasma membrane"/>
    <property type="evidence" value="ECO:0007669"/>
    <property type="project" value="UniProtKB-SubCell"/>
</dbReference>
<feature type="domain" description="CheC-like protein" evidence="9">
    <location>
        <begin position="30"/>
        <end position="64"/>
    </location>
</feature>
<gene>
    <name evidence="10" type="primary">fliY</name>
    <name evidence="10" type="ORF">PRVXT_001409</name>
</gene>
<dbReference type="AlphaFoldDB" id="A0AAU7VR05"/>
<keyword evidence="10" id="KW-0282">Flagellum</keyword>
<dbReference type="GO" id="GO:0071973">
    <property type="term" value="P:bacterial-type flagellum-dependent cell motility"/>
    <property type="evidence" value="ECO:0007669"/>
    <property type="project" value="InterPro"/>
</dbReference>
<feature type="compositionally biased region" description="Low complexity" evidence="7">
    <location>
        <begin position="225"/>
        <end position="235"/>
    </location>
</feature>
<dbReference type="GO" id="GO:0003774">
    <property type="term" value="F:cytoskeletal motor activity"/>
    <property type="evidence" value="ECO:0007669"/>
    <property type="project" value="InterPro"/>
</dbReference>
<dbReference type="InterPro" id="IPR012826">
    <property type="entry name" value="FliN"/>
</dbReference>
<dbReference type="InterPro" id="IPR001543">
    <property type="entry name" value="FliN-like_C"/>
</dbReference>
<keyword evidence="3" id="KW-1003">Cell membrane</keyword>
<evidence type="ECO:0000259" key="8">
    <source>
        <dbReference type="Pfam" id="PF01052"/>
    </source>
</evidence>
<comment type="similarity">
    <text evidence="2">Belongs to the FliN/MopA/SpaO family.</text>
</comment>
<dbReference type="SUPFAM" id="SSF103039">
    <property type="entry name" value="CheC-like"/>
    <property type="match status" value="1"/>
</dbReference>
<dbReference type="GO" id="GO:0006935">
    <property type="term" value="P:chemotaxis"/>
    <property type="evidence" value="ECO:0007669"/>
    <property type="project" value="UniProtKB-KW"/>
</dbReference>
<dbReference type="NCBIfam" id="NF005995">
    <property type="entry name" value="PRK08119.1"/>
    <property type="match status" value="1"/>
</dbReference>